<comment type="caution">
    <text evidence="1">The sequence shown here is derived from an EMBL/GenBank/DDBJ whole genome shotgun (WGS) entry which is preliminary data.</text>
</comment>
<dbReference type="AlphaFoldDB" id="X1E256"/>
<organism evidence="1">
    <name type="scientific">marine sediment metagenome</name>
    <dbReference type="NCBI Taxonomy" id="412755"/>
    <lineage>
        <taxon>unclassified sequences</taxon>
        <taxon>metagenomes</taxon>
        <taxon>ecological metagenomes</taxon>
    </lineage>
</organism>
<evidence type="ECO:0000313" key="1">
    <source>
        <dbReference type="EMBL" id="GAH11259.1"/>
    </source>
</evidence>
<proteinExistence type="predicted"/>
<sequence>KTIPISSQKIEDTPKSTIKHVTTPEPKLDLSIQAKIGFVLIGVLDHYNDIWISKKEDGSYSVEHMDGKVCEFSNSEGKIKFSSDSFTGISTNIKTEIQKKFVEMSKLL</sequence>
<name>X1E256_9ZZZZ</name>
<reference evidence="1" key="1">
    <citation type="journal article" date="2014" name="Front. Microbiol.">
        <title>High frequency of phylogenetically diverse reductive dehalogenase-homologous genes in deep subseafloor sedimentary metagenomes.</title>
        <authorList>
            <person name="Kawai M."/>
            <person name="Futagami T."/>
            <person name="Toyoda A."/>
            <person name="Takaki Y."/>
            <person name="Nishi S."/>
            <person name="Hori S."/>
            <person name="Arai W."/>
            <person name="Tsubouchi T."/>
            <person name="Morono Y."/>
            <person name="Uchiyama I."/>
            <person name="Ito T."/>
            <person name="Fujiyama A."/>
            <person name="Inagaki F."/>
            <person name="Takami H."/>
        </authorList>
    </citation>
    <scope>NUCLEOTIDE SEQUENCE</scope>
    <source>
        <strain evidence="1">Expedition CK06-06</strain>
    </source>
</reference>
<gene>
    <name evidence="1" type="ORF">S01H4_64525</name>
</gene>
<feature type="non-terminal residue" evidence="1">
    <location>
        <position position="1"/>
    </location>
</feature>
<dbReference type="EMBL" id="BART01039164">
    <property type="protein sequence ID" value="GAH11259.1"/>
    <property type="molecule type" value="Genomic_DNA"/>
</dbReference>
<protein>
    <submittedName>
        <fullName evidence="1">Uncharacterized protein</fullName>
    </submittedName>
</protein>
<accession>X1E256</accession>